<proteinExistence type="predicted"/>
<protein>
    <submittedName>
        <fullName evidence="1">Uncharacterized protein</fullName>
    </submittedName>
</protein>
<dbReference type="RefSeq" id="WP_148044349.1">
    <property type="nucleotide sequence ID" value="NZ_RJTM01000173.1"/>
</dbReference>
<dbReference type="AlphaFoldDB" id="A0A3N0DHV0"/>
<gene>
    <name evidence="1" type="ORF">ED312_21800</name>
</gene>
<evidence type="ECO:0000313" key="1">
    <source>
        <dbReference type="EMBL" id="RNL75225.1"/>
    </source>
</evidence>
<accession>A0A3N0DHV0</accession>
<comment type="caution">
    <text evidence="1">The sequence shown here is derived from an EMBL/GenBank/DDBJ whole genome shotgun (WGS) entry which is preliminary data.</text>
</comment>
<keyword evidence="2" id="KW-1185">Reference proteome</keyword>
<reference evidence="1 2" key="1">
    <citation type="submission" date="2018-10" db="EMBL/GenBank/DDBJ databases">
        <title>Sinomicrobium pectinilyticum sp. nov., a pectinase-producing bacterium isolated from alkaline and saline soil, and emended description of the genus Sinomicrobium.</title>
        <authorList>
            <person name="Cheng B."/>
            <person name="Li C."/>
            <person name="Lai Q."/>
            <person name="Du M."/>
            <person name="Shao Z."/>
            <person name="Xu P."/>
            <person name="Yang C."/>
        </authorList>
    </citation>
    <scope>NUCLEOTIDE SEQUENCE [LARGE SCALE GENOMIC DNA]</scope>
    <source>
        <strain evidence="1 2">5DNS001</strain>
    </source>
</reference>
<dbReference type="OrthoDB" id="1453242at2"/>
<dbReference type="EMBL" id="RJTM01000173">
    <property type="protein sequence ID" value="RNL75225.1"/>
    <property type="molecule type" value="Genomic_DNA"/>
</dbReference>
<sequence length="120" mass="13764">MNRLVFIPFIVLLLSCSNSDDDNPVDPVDPVENNTFVYDNTYEITEVKHFVGPGGEEVEGDGTAFLKKEWSFYKDPGVLDINFEEDSIQIRTEPAVYIYKYEVEKNDVFIYQGDKKILIG</sequence>
<dbReference type="PROSITE" id="PS51257">
    <property type="entry name" value="PROKAR_LIPOPROTEIN"/>
    <property type="match status" value="1"/>
</dbReference>
<dbReference type="Proteomes" id="UP000267469">
    <property type="component" value="Unassembled WGS sequence"/>
</dbReference>
<feature type="non-terminal residue" evidence="1">
    <location>
        <position position="120"/>
    </location>
</feature>
<name>A0A3N0DHV0_SINP1</name>
<organism evidence="1 2">
    <name type="scientific">Sinomicrobium pectinilyticum</name>
    <dbReference type="NCBI Taxonomy" id="1084421"/>
    <lineage>
        <taxon>Bacteria</taxon>
        <taxon>Pseudomonadati</taxon>
        <taxon>Bacteroidota</taxon>
        <taxon>Flavobacteriia</taxon>
        <taxon>Flavobacteriales</taxon>
        <taxon>Flavobacteriaceae</taxon>
        <taxon>Sinomicrobium</taxon>
    </lineage>
</organism>
<evidence type="ECO:0000313" key="2">
    <source>
        <dbReference type="Proteomes" id="UP000267469"/>
    </source>
</evidence>